<proteinExistence type="predicted"/>
<sequence length="50" mass="5808">MTISYYAGDDEYEYEYRHQRGQHARFEEPVFDLSHPPAYATAPAIASWGL</sequence>
<keyword evidence="2" id="KW-1185">Reference proteome</keyword>
<evidence type="ECO:0000313" key="2">
    <source>
        <dbReference type="Proteomes" id="UP001500037"/>
    </source>
</evidence>
<evidence type="ECO:0000313" key="1">
    <source>
        <dbReference type="EMBL" id="GAA1070913.1"/>
    </source>
</evidence>
<organism evidence="1 2">
    <name type="scientific">Kitasatospora nipponensis</name>
    <dbReference type="NCBI Taxonomy" id="258049"/>
    <lineage>
        <taxon>Bacteria</taxon>
        <taxon>Bacillati</taxon>
        <taxon>Actinomycetota</taxon>
        <taxon>Actinomycetes</taxon>
        <taxon>Kitasatosporales</taxon>
        <taxon>Streptomycetaceae</taxon>
        <taxon>Kitasatospora</taxon>
    </lineage>
</organism>
<name>A0ABP4DWW3_9ACTN</name>
<protein>
    <submittedName>
        <fullName evidence="1">Uncharacterized protein</fullName>
    </submittedName>
</protein>
<reference evidence="2" key="1">
    <citation type="journal article" date="2019" name="Int. J. Syst. Evol. Microbiol.">
        <title>The Global Catalogue of Microorganisms (GCM) 10K type strain sequencing project: providing services to taxonomists for standard genome sequencing and annotation.</title>
        <authorList>
            <consortium name="The Broad Institute Genomics Platform"/>
            <consortium name="The Broad Institute Genome Sequencing Center for Infectious Disease"/>
            <person name="Wu L."/>
            <person name="Ma J."/>
        </authorList>
    </citation>
    <scope>NUCLEOTIDE SEQUENCE [LARGE SCALE GENOMIC DNA]</scope>
    <source>
        <strain evidence="2">JCM 13004</strain>
    </source>
</reference>
<gene>
    <name evidence="1" type="ORF">GCM10009665_78550</name>
</gene>
<dbReference type="Proteomes" id="UP001500037">
    <property type="component" value="Unassembled WGS sequence"/>
</dbReference>
<comment type="caution">
    <text evidence="1">The sequence shown here is derived from an EMBL/GenBank/DDBJ whole genome shotgun (WGS) entry which is preliminary data.</text>
</comment>
<dbReference type="RefSeq" id="WP_344447154.1">
    <property type="nucleotide sequence ID" value="NZ_BAAALF010000412.1"/>
</dbReference>
<dbReference type="EMBL" id="BAAALF010000412">
    <property type="protein sequence ID" value="GAA1070913.1"/>
    <property type="molecule type" value="Genomic_DNA"/>
</dbReference>
<accession>A0ABP4DWW3</accession>